<proteinExistence type="predicted"/>
<sequence length="124" mass="14113">MSTLLTEERRETLVSAARTAIGEDLRSLVYFTPDDWEQLYLRRDLERGADLERFADNERLGFTDSRTYGETELGGYEFTIRAFSKGYVVRVITDDEGAFATTDEIPITLFEEVATALRKTLAQG</sequence>
<gene>
    <name evidence="1" type="ORF">ACFQPE_10420</name>
</gene>
<organism evidence="1 2">
    <name type="scientific">Halomarina halobia</name>
    <dbReference type="NCBI Taxonomy" id="3033386"/>
    <lineage>
        <taxon>Archaea</taxon>
        <taxon>Methanobacteriati</taxon>
        <taxon>Methanobacteriota</taxon>
        <taxon>Stenosarchaea group</taxon>
        <taxon>Halobacteria</taxon>
        <taxon>Halobacteriales</taxon>
        <taxon>Natronomonadaceae</taxon>
        <taxon>Halomarina</taxon>
    </lineage>
</organism>
<dbReference type="InterPro" id="IPR055944">
    <property type="entry name" value="DUF7522"/>
</dbReference>
<evidence type="ECO:0000313" key="1">
    <source>
        <dbReference type="EMBL" id="MFC7317208.1"/>
    </source>
</evidence>
<dbReference type="GeneID" id="79316137"/>
<comment type="caution">
    <text evidence="1">The sequence shown here is derived from an EMBL/GenBank/DDBJ whole genome shotgun (WGS) entry which is preliminary data.</text>
</comment>
<keyword evidence="2" id="KW-1185">Reference proteome</keyword>
<protein>
    <submittedName>
        <fullName evidence="1">Uncharacterized protein</fullName>
    </submittedName>
</protein>
<name>A0ABD6A9H8_9EURY</name>
<dbReference type="Pfam" id="PF24366">
    <property type="entry name" value="DUF7522"/>
    <property type="match status" value="1"/>
</dbReference>
<evidence type="ECO:0000313" key="2">
    <source>
        <dbReference type="Proteomes" id="UP001596547"/>
    </source>
</evidence>
<accession>A0ABD6A9H8</accession>
<reference evidence="1 2" key="1">
    <citation type="journal article" date="2019" name="Int. J. Syst. Evol. Microbiol.">
        <title>The Global Catalogue of Microorganisms (GCM) 10K type strain sequencing project: providing services to taxonomists for standard genome sequencing and annotation.</title>
        <authorList>
            <consortium name="The Broad Institute Genomics Platform"/>
            <consortium name="The Broad Institute Genome Sequencing Center for Infectious Disease"/>
            <person name="Wu L."/>
            <person name="Ma J."/>
        </authorList>
    </citation>
    <scope>NUCLEOTIDE SEQUENCE [LARGE SCALE GENOMIC DNA]</scope>
    <source>
        <strain evidence="1 2">PSR21</strain>
    </source>
</reference>
<dbReference type="EMBL" id="JBHTBF010000002">
    <property type="protein sequence ID" value="MFC7317208.1"/>
    <property type="molecule type" value="Genomic_DNA"/>
</dbReference>
<dbReference type="Proteomes" id="UP001596547">
    <property type="component" value="Unassembled WGS sequence"/>
</dbReference>
<dbReference type="RefSeq" id="WP_276303539.1">
    <property type="nucleotide sequence ID" value="NZ_CP119992.1"/>
</dbReference>
<dbReference type="AlphaFoldDB" id="A0ABD6A9H8"/>